<gene>
    <name evidence="2" type="ORF">O181_066783</name>
</gene>
<keyword evidence="1" id="KW-0732">Signal</keyword>
<dbReference type="AlphaFoldDB" id="A0A9Q3EXQ4"/>
<feature type="chain" id="PRO_5040502153" evidence="1">
    <location>
        <begin position="22"/>
        <end position="187"/>
    </location>
</feature>
<protein>
    <submittedName>
        <fullName evidence="2">Uncharacterized protein</fullName>
    </submittedName>
</protein>
<keyword evidence="3" id="KW-1185">Reference proteome</keyword>
<accession>A0A9Q3EXQ4</accession>
<dbReference type="EMBL" id="AVOT02033201">
    <property type="protein sequence ID" value="MBW0527068.1"/>
    <property type="molecule type" value="Genomic_DNA"/>
</dbReference>
<reference evidence="2" key="1">
    <citation type="submission" date="2021-03" db="EMBL/GenBank/DDBJ databases">
        <title>Draft genome sequence of rust myrtle Austropuccinia psidii MF-1, a brazilian biotype.</title>
        <authorList>
            <person name="Quecine M.C."/>
            <person name="Pachon D.M.R."/>
            <person name="Bonatelli M.L."/>
            <person name="Correr F.H."/>
            <person name="Franceschini L.M."/>
            <person name="Leite T.F."/>
            <person name="Margarido G.R.A."/>
            <person name="Almeida C.A."/>
            <person name="Ferrarezi J.A."/>
            <person name="Labate C.A."/>
        </authorList>
    </citation>
    <scope>NUCLEOTIDE SEQUENCE</scope>
    <source>
        <strain evidence="2">MF-1</strain>
    </source>
</reference>
<organism evidence="2 3">
    <name type="scientific">Austropuccinia psidii MF-1</name>
    <dbReference type="NCBI Taxonomy" id="1389203"/>
    <lineage>
        <taxon>Eukaryota</taxon>
        <taxon>Fungi</taxon>
        <taxon>Dikarya</taxon>
        <taxon>Basidiomycota</taxon>
        <taxon>Pucciniomycotina</taxon>
        <taxon>Pucciniomycetes</taxon>
        <taxon>Pucciniales</taxon>
        <taxon>Sphaerophragmiaceae</taxon>
        <taxon>Austropuccinia</taxon>
    </lineage>
</organism>
<evidence type="ECO:0000313" key="3">
    <source>
        <dbReference type="Proteomes" id="UP000765509"/>
    </source>
</evidence>
<evidence type="ECO:0000313" key="2">
    <source>
        <dbReference type="EMBL" id="MBW0527068.1"/>
    </source>
</evidence>
<evidence type="ECO:0000256" key="1">
    <source>
        <dbReference type="SAM" id="SignalP"/>
    </source>
</evidence>
<proteinExistence type="predicted"/>
<name>A0A9Q3EXQ4_9BASI</name>
<sequence>MPKYHFFAVAFAFFHISRVLTQSTQTCGLSYSVETREAVRIHVHCQTLQNSSYICLSNTCQAGNGSEFAGSCDDCSLLKCRNLNHQLKLQPIVFYRTFYFTNCTGKETGKDFDFIWPTDFNVDLAASIIWVYNGQRSETKEGTRYDLLETMHCAYRPRDNINFVRPTCGGCTEVKHRTKGGNKPNPQ</sequence>
<feature type="signal peptide" evidence="1">
    <location>
        <begin position="1"/>
        <end position="21"/>
    </location>
</feature>
<dbReference type="Proteomes" id="UP000765509">
    <property type="component" value="Unassembled WGS sequence"/>
</dbReference>
<comment type="caution">
    <text evidence="2">The sequence shown here is derived from an EMBL/GenBank/DDBJ whole genome shotgun (WGS) entry which is preliminary data.</text>
</comment>